<keyword evidence="3" id="KW-0269">Exonuclease</keyword>
<organism evidence="3 4">
    <name type="scientific">Discina gigas</name>
    <dbReference type="NCBI Taxonomy" id="1032678"/>
    <lineage>
        <taxon>Eukaryota</taxon>
        <taxon>Fungi</taxon>
        <taxon>Dikarya</taxon>
        <taxon>Ascomycota</taxon>
        <taxon>Pezizomycotina</taxon>
        <taxon>Pezizomycetes</taxon>
        <taxon>Pezizales</taxon>
        <taxon>Discinaceae</taxon>
        <taxon>Discina</taxon>
    </lineage>
</organism>
<dbReference type="SMART" id="SM00955">
    <property type="entry name" value="RNB"/>
    <property type="match status" value="1"/>
</dbReference>
<dbReference type="InterPro" id="IPR050180">
    <property type="entry name" value="RNR_Ribonuclease"/>
</dbReference>
<reference evidence="3 4" key="1">
    <citation type="submission" date="2024-02" db="EMBL/GenBank/DDBJ databases">
        <title>Discinaceae phylogenomics.</title>
        <authorList>
            <person name="Dirks A.C."/>
            <person name="James T.Y."/>
        </authorList>
    </citation>
    <scope>NUCLEOTIDE SEQUENCE [LARGE SCALE GENOMIC DNA]</scope>
    <source>
        <strain evidence="3 4">ACD0624</strain>
    </source>
</reference>
<dbReference type="Proteomes" id="UP001447188">
    <property type="component" value="Unassembled WGS sequence"/>
</dbReference>
<dbReference type="SUPFAM" id="SSF50249">
    <property type="entry name" value="Nucleic acid-binding proteins"/>
    <property type="match status" value="1"/>
</dbReference>
<keyword evidence="3" id="KW-0378">Hydrolase</keyword>
<evidence type="ECO:0000313" key="3">
    <source>
        <dbReference type="EMBL" id="KAL0635605.1"/>
    </source>
</evidence>
<dbReference type="InterPro" id="IPR001900">
    <property type="entry name" value="RNase_II/R"/>
</dbReference>
<dbReference type="InterPro" id="IPR012340">
    <property type="entry name" value="NA-bd_OB-fold"/>
</dbReference>
<evidence type="ECO:0000313" key="4">
    <source>
        <dbReference type="Proteomes" id="UP001447188"/>
    </source>
</evidence>
<evidence type="ECO:0000259" key="2">
    <source>
        <dbReference type="SMART" id="SM00955"/>
    </source>
</evidence>
<keyword evidence="4" id="KW-1185">Reference proteome</keyword>
<dbReference type="PANTHER" id="PTHR23355">
    <property type="entry name" value="RIBONUCLEASE"/>
    <property type="match status" value="1"/>
</dbReference>
<dbReference type="Pfam" id="PF23216">
    <property type="entry name" value="WHD_CYT4"/>
    <property type="match status" value="1"/>
</dbReference>
<gene>
    <name evidence="3" type="primary">MSU1</name>
    <name evidence="3" type="ORF">Q9L58_005424</name>
</gene>
<dbReference type="InterPro" id="IPR056624">
    <property type="entry name" value="WH_CYT4"/>
</dbReference>
<accession>A0ABR3GII3</accession>
<feature type="region of interest" description="Disordered" evidence="1">
    <location>
        <begin position="512"/>
        <end position="580"/>
    </location>
</feature>
<keyword evidence="3" id="KW-0540">Nuclease</keyword>
<dbReference type="PANTHER" id="PTHR23355:SF65">
    <property type="entry name" value="EXORIBONUCLEASE CYT-4, PUTATIVE (AFU_ORTHOLOGUE AFUA_7G01550)-RELATED"/>
    <property type="match status" value="1"/>
</dbReference>
<proteinExistence type="predicted"/>
<name>A0ABR3GII3_9PEZI</name>
<feature type="compositionally biased region" description="Basic and acidic residues" evidence="1">
    <location>
        <begin position="555"/>
        <end position="566"/>
    </location>
</feature>
<evidence type="ECO:0000256" key="1">
    <source>
        <dbReference type="SAM" id="MobiDB-lite"/>
    </source>
</evidence>
<dbReference type="Pfam" id="PF00773">
    <property type="entry name" value="RNB"/>
    <property type="match status" value="1"/>
</dbReference>
<protein>
    <submittedName>
        <fullName evidence="3">3'-5' RNA exonuclease complex component</fullName>
        <ecNumber evidence="3">3.1.13.1</ecNumber>
    </submittedName>
</protein>
<dbReference type="GO" id="GO:0008859">
    <property type="term" value="F:exoribonuclease II activity"/>
    <property type="evidence" value="ECO:0007669"/>
    <property type="project" value="UniProtKB-EC"/>
</dbReference>
<dbReference type="EMBL" id="JBBBZM010000066">
    <property type="protein sequence ID" value="KAL0635605.1"/>
    <property type="molecule type" value="Genomic_DNA"/>
</dbReference>
<feature type="domain" description="RNB" evidence="2">
    <location>
        <begin position="1019"/>
        <end position="1365"/>
    </location>
</feature>
<sequence length="1492" mass="167941">MPLIQILRSRVQFAIPLLRQSIRVNTSSGAIRPRCFVTTVPRTQEIETTTAAEANAEIAIEKNSENPIQNENSQLPPPPALVKQNPNTRQFVFRRVNTTPSSLVAISTINNIKAARARPDSALEQGYSIVRISKLIEVLRDPTVVPLGAAIVRRISLNTDNRLTSKTFILHINDIIKEREYLQAPGDSTQSPVMAKLEITSIKDDRYRYIIENLRDVGLGSANCLNPETGYLINRWKRIEFFSARRLVENVEAIRKTPKGSNVIFEWQGGKFVSLPIIEALEKIASEQGYLIHAIRRAAGVPDPGLLDHILSWSPGLFNDLMRLLRKAERQTSAILKNSTGGSTATVVGESTRYDLPIEEVLEKLCNIGDAILEKTKTLIGCYIAGQRDVHSIRITNIRKTDKKVIANIKSLRKDLTEDRVLVSTMVGSRAYSRADGIRVIWDQIDRSIRIISIILSEMSGPAKTGSGISFTANSNITTGSNIPWTSRAPKVLVIRRSGFPVREMPSFRRGFSTAAPMSRQISRGRDGGRRSSTQFEHSPSRSLRGPPKGSEFGMRWRKDAPKVPRPELAPGESVRDKMAEKEKERLSAMNGLTYSLLPGDRQEGGDSSVQNVVEKESFQNVGLWENSGETGGLTDESGIEPLRKGDMCEIRLGSTSNLAIYLRPSLFGEPTSDFLLMTGEILFTQVPRITFSVPSFVPEESIAELIVQYDKIRQASGLGRNDLSQIVLPRKMLSSMLERVRSFSDESARLYANHRTQFDELYERLALEDTPSTITLFEVVEEIFGSEYGDQELYATHLALMGDGAKFQTDRATHRATSTFTVRSKADVAMIDFASRHVRKSTSKEDVVKKRRSLEMERPGKKAQLDRFIDKARFLIDLSRKYKKEDILAKRRNEMPVRRVKVDEVVWDNSDMFFIDFVKASVLQHGVQSTPMDSLVPSILRAMDRYTGELNGVVGYRFLTEIGAWGAWENLSLRQQNITFPGYGTSKVTDEDQEKVVEVDTPAAIEKMELKDCMEGLRKDWEQLEVYCIDDATAHEIDDGISLERVSETENWVHVHIANPTAFLPQNHWLSDVAFRRKQSLYLPEKVYPMLPVSLTNLVGMGPNRGVMTISAKINKDGEILDFNVQAGFVRNVKRFTYDAVSTALGETSEDMITYKVGEFPIPSEHPKTAFTKKQLADIRTLSEIAAACRQRRVRDNMVECRAPSYDVSIYDGLSSPIHPTGKSQPFLYRGHPSIRLTVEMGRGNGISHFMVSEIMQLANDATARFCGKNNIAVPFRVMEYDSDRGDMIDHFVKNILPSRDNLGCINFELGLRYMYFLGPTRLSSSPKPHRLMGLEHGYVRATSPLRRYSDMIAHWQIQTYLLGKNPRTHKQLQNIIPEMDRGERLANYTAKDSRRFWGTVAVGRILETDKNILPGVMEFMVMEKSRFPTPSVGLVTELGMVGKVEFKSRGEEMGVFVGDILKVTPSIANPGEKFVWYDFQGVARRASMTF</sequence>
<comment type="caution">
    <text evidence="3">The sequence shown here is derived from an EMBL/GenBank/DDBJ whole genome shotgun (WGS) entry which is preliminary data.</text>
</comment>
<dbReference type="EC" id="3.1.13.1" evidence="3"/>